<evidence type="ECO:0000313" key="2">
    <source>
        <dbReference type="EMBL" id="CAL1411964.1"/>
    </source>
</evidence>
<name>A0AAV2GMR0_9ROSI</name>
<dbReference type="AlphaFoldDB" id="A0AAV2GMR0"/>
<feature type="region of interest" description="Disordered" evidence="1">
    <location>
        <begin position="1"/>
        <end position="22"/>
    </location>
</feature>
<accession>A0AAV2GMR0</accession>
<reference evidence="2 3" key="1">
    <citation type="submission" date="2024-04" db="EMBL/GenBank/DDBJ databases">
        <authorList>
            <person name="Fracassetti M."/>
        </authorList>
    </citation>
    <scope>NUCLEOTIDE SEQUENCE [LARGE SCALE GENOMIC DNA]</scope>
</reference>
<feature type="region of interest" description="Disordered" evidence="1">
    <location>
        <begin position="39"/>
        <end position="65"/>
    </location>
</feature>
<feature type="compositionally biased region" description="Polar residues" evidence="1">
    <location>
        <begin position="13"/>
        <end position="22"/>
    </location>
</feature>
<sequence length="92" mass="9719">MKPESKKNRGKTGASSVADIQNNGVDSCYDFSNLSNALTVMPPPSIVNPTESSTISTTRKDGGSSSLAYDCCIEGQVPKEKGISQNEASFSR</sequence>
<dbReference type="Proteomes" id="UP001497516">
    <property type="component" value="Chromosome 9"/>
</dbReference>
<proteinExistence type="predicted"/>
<feature type="compositionally biased region" description="Polar residues" evidence="1">
    <location>
        <begin position="47"/>
        <end position="65"/>
    </location>
</feature>
<gene>
    <name evidence="2" type="ORF">LTRI10_LOCUS51288</name>
</gene>
<evidence type="ECO:0000256" key="1">
    <source>
        <dbReference type="SAM" id="MobiDB-lite"/>
    </source>
</evidence>
<protein>
    <submittedName>
        <fullName evidence="2">Uncharacterized protein</fullName>
    </submittedName>
</protein>
<keyword evidence="3" id="KW-1185">Reference proteome</keyword>
<dbReference type="EMBL" id="OZ034822">
    <property type="protein sequence ID" value="CAL1411964.1"/>
    <property type="molecule type" value="Genomic_DNA"/>
</dbReference>
<organism evidence="2 3">
    <name type="scientific">Linum trigynum</name>
    <dbReference type="NCBI Taxonomy" id="586398"/>
    <lineage>
        <taxon>Eukaryota</taxon>
        <taxon>Viridiplantae</taxon>
        <taxon>Streptophyta</taxon>
        <taxon>Embryophyta</taxon>
        <taxon>Tracheophyta</taxon>
        <taxon>Spermatophyta</taxon>
        <taxon>Magnoliopsida</taxon>
        <taxon>eudicotyledons</taxon>
        <taxon>Gunneridae</taxon>
        <taxon>Pentapetalae</taxon>
        <taxon>rosids</taxon>
        <taxon>fabids</taxon>
        <taxon>Malpighiales</taxon>
        <taxon>Linaceae</taxon>
        <taxon>Linum</taxon>
    </lineage>
</organism>
<evidence type="ECO:0000313" key="3">
    <source>
        <dbReference type="Proteomes" id="UP001497516"/>
    </source>
</evidence>